<name>A0A1H3YHQ2_9BACE</name>
<evidence type="ECO:0000313" key="3">
    <source>
        <dbReference type="EMBL" id="SFN38654.1"/>
    </source>
</evidence>
<dbReference type="RefSeq" id="WP_004318400.1">
    <property type="nucleotide sequence ID" value="NZ_FNRP01000002.1"/>
</dbReference>
<dbReference type="InterPro" id="IPR015915">
    <property type="entry name" value="Kelch-typ_b-propeller"/>
</dbReference>
<evidence type="ECO:0000313" key="5">
    <source>
        <dbReference type="Proteomes" id="UP000183766"/>
    </source>
</evidence>
<gene>
    <name evidence="1" type="ORF">DXD03_16560</name>
    <name evidence="2" type="ORF">SAMN04487924_102224</name>
    <name evidence="3" type="ORF">SAMN05216250_1337</name>
</gene>
<dbReference type="Proteomes" id="UP000183040">
    <property type="component" value="Unassembled WGS sequence"/>
</dbReference>
<dbReference type="Gene3D" id="2.120.10.80">
    <property type="entry name" value="Kelch-type beta propeller"/>
    <property type="match status" value="2"/>
</dbReference>
<dbReference type="PANTHER" id="PTHR45632">
    <property type="entry name" value="LD33804P"/>
    <property type="match status" value="1"/>
</dbReference>
<reference evidence="4 5" key="1">
    <citation type="submission" date="2016-10" db="EMBL/GenBank/DDBJ databases">
        <authorList>
            <person name="de Groot N.N."/>
        </authorList>
    </citation>
    <scope>NUCLEOTIDE SEQUENCE [LARGE SCALE GENOMIC DNA]</scope>
    <source>
        <strain evidence="3 5">NLAE-zl-C202</strain>
        <strain evidence="2 4">NLAE-zl-G339</strain>
    </source>
</reference>
<dbReference type="PROSITE" id="PS51257">
    <property type="entry name" value="PROKAR_LIPOPROTEIN"/>
    <property type="match status" value="1"/>
</dbReference>
<dbReference type="Pfam" id="PF01344">
    <property type="entry name" value="Kelch_1"/>
    <property type="match status" value="1"/>
</dbReference>
<evidence type="ECO:0000313" key="1">
    <source>
        <dbReference type="EMBL" id="RGK59756.1"/>
    </source>
</evidence>
<dbReference type="SUPFAM" id="SSF117281">
    <property type="entry name" value="Kelch motif"/>
    <property type="match status" value="2"/>
</dbReference>
<sequence length="333" mass="37806">MMKHLNLFVFLITVISVIIISCSSDEEDDLMGKWYRVSDFDGLARGEATSFTIGSKGYLTGGYDGKKHLNDLWEYDMELDFWTQKASFPGTSRSSAAAFSVENKGYFGTGYNGKDYFNDFWEYNPDTNTWNSKADYPGSARNDAIAFGLSDKGYLGSGYNGNYLKDFYTYNPSTDSWEQIVSLGGSKRRGAACFVIDNIAYVCAGFNNGEYVKDFWKYDPVQKRWIQLRDIADTSDATYDNKYNSIVRIYGVAFVIDGQGYLTCGGTPDLRTNTWKYTPDTDLWEEVANFKGAPRTATASFSNGNKGFIVTGRSNNYRFDDIWELHPYEYDEY</sequence>
<dbReference type="Proteomes" id="UP000261210">
    <property type="component" value="Unassembled WGS sequence"/>
</dbReference>
<evidence type="ECO:0000313" key="2">
    <source>
        <dbReference type="EMBL" id="SEA11075.1"/>
    </source>
</evidence>
<dbReference type="AlphaFoldDB" id="A0A1H3YHQ2"/>
<dbReference type="Pfam" id="PF24681">
    <property type="entry name" value="Kelch_KLHDC2_KLHL20_DRC7"/>
    <property type="match status" value="1"/>
</dbReference>
<dbReference type="EMBL" id="FOUM01000033">
    <property type="protein sequence ID" value="SFN38654.1"/>
    <property type="molecule type" value="Genomic_DNA"/>
</dbReference>
<dbReference type="Proteomes" id="UP000183766">
    <property type="component" value="Unassembled WGS sequence"/>
</dbReference>
<dbReference type="SMART" id="SM00612">
    <property type="entry name" value="Kelch"/>
    <property type="match status" value="4"/>
</dbReference>
<protein>
    <submittedName>
        <fullName evidence="1 2">Galactose oxidase</fullName>
    </submittedName>
</protein>
<dbReference type="EMBL" id="FNRP01000002">
    <property type="protein sequence ID" value="SEA11075.1"/>
    <property type="molecule type" value="Genomic_DNA"/>
</dbReference>
<dbReference type="EMBL" id="QSQU01000025">
    <property type="protein sequence ID" value="RGK59756.1"/>
    <property type="molecule type" value="Genomic_DNA"/>
</dbReference>
<proteinExistence type="predicted"/>
<reference evidence="1 6" key="2">
    <citation type="submission" date="2018-08" db="EMBL/GenBank/DDBJ databases">
        <title>A genome reference for cultivated species of the human gut microbiota.</title>
        <authorList>
            <person name="Zou Y."/>
            <person name="Xue W."/>
            <person name="Luo G."/>
        </authorList>
    </citation>
    <scope>NUCLEOTIDE SEQUENCE [LARGE SCALE GENOMIC DNA]</scope>
    <source>
        <strain evidence="1 6">TF10-34</strain>
    </source>
</reference>
<accession>A0A1H3YHQ2</accession>
<evidence type="ECO:0000313" key="6">
    <source>
        <dbReference type="Proteomes" id="UP000261210"/>
    </source>
</evidence>
<evidence type="ECO:0000313" key="4">
    <source>
        <dbReference type="Proteomes" id="UP000183040"/>
    </source>
</evidence>
<organism evidence="2 4">
    <name type="scientific">Bacteroides xylanisolvens</name>
    <dbReference type="NCBI Taxonomy" id="371601"/>
    <lineage>
        <taxon>Bacteria</taxon>
        <taxon>Pseudomonadati</taxon>
        <taxon>Bacteroidota</taxon>
        <taxon>Bacteroidia</taxon>
        <taxon>Bacteroidales</taxon>
        <taxon>Bacteroidaceae</taxon>
        <taxon>Bacteroides</taxon>
    </lineage>
</organism>
<dbReference type="InterPro" id="IPR006652">
    <property type="entry name" value="Kelch_1"/>
</dbReference>